<feature type="compositionally biased region" description="Low complexity" evidence="1">
    <location>
        <begin position="104"/>
        <end position="120"/>
    </location>
</feature>
<protein>
    <recommendedName>
        <fullName evidence="5">DUF2946 domain-containing protein</fullName>
    </recommendedName>
</protein>
<keyword evidence="2" id="KW-0732">Signal</keyword>
<evidence type="ECO:0000313" key="4">
    <source>
        <dbReference type="Proteomes" id="UP000626026"/>
    </source>
</evidence>
<sequence length="120" mass="12026">MRRGWLAALLMLALMVQSALAATAPLDRAVAFDPLSALCSYEGHGAGGGVPGESQHPPDCCTFGCGTALRLPAAPASPGIAMPQPCLVALWAPRPAQTGPPPAAARLRPGLGARAPPLAA</sequence>
<reference evidence="3 4" key="1">
    <citation type="journal article" date="2013" name="Int. J. Syst. Evol. Microbiol.">
        <title>Roseomonas aerophila sp. nov., isolated from air.</title>
        <authorList>
            <person name="Kim S.J."/>
            <person name="Weon H.Y."/>
            <person name="Ahn J.H."/>
            <person name="Hong S.B."/>
            <person name="Seok S.J."/>
            <person name="Whang K.S."/>
            <person name="Kwon S.W."/>
        </authorList>
    </citation>
    <scope>NUCLEOTIDE SEQUENCE [LARGE SCALE GENOMIC DNA]</scope>
    <source>
        <strain evidence="3 4">NBRC 108923</strain>
    </source>
</reference>
<organism evidence="3 4">
    <name type="scientific">Teichococcus aerophilus</name>
    <dbReference type="NCBI Taxonomy" id="1224513"/>
    <lineage>
        <taxon>Bacteria</taxon>
        <taxon>Pseudomonadati</taxon>
        <taxon>Pseudomonadota</taxon>
        <taxon>Alphaproteobacteria</taxon>
        <taxon>Acetobacterales</taxon>
        <taxon>Roseomonadaceae</taxon>
        <taxon>Roseomonas</taxon>
    </lineage>
</organism>
<dbReference type="RefSeq" id="WP_187786170.1">
    <property type="nucleotide sequence ID" value="NZ_JACTVA010000044.1"/>
</dbReference>
<gene>
    <name evidence="3" type="ORF">IBL26_19420</name>
</gene>
<evidence type="ECO:0000256" key="1">
    <source>
        <dbReference type="SAM" id="MobiDB-lite"/>
    </source>
</evidence>
<name>A0ABR7RS25_9PROT</name>
<proteinExistence type="predicted"/>
<keyword evidence="4" id="KW-1185">Reference proteome</keyword>
<evidence type="ECO:0000256" key="2">
    <source>
        <dbReference type="SAM" id="SignalP"/>
    </source>
</evidence>
<comment type="caution">
    <text evidence="3">The sequence shown here is derived from an EMBL/GenBank/DDBJ whole genome shotgun (WGS) entry which is preliminary data.</text>
</comment>
<feature type="signal peptide" evidence="2">
    <location>
        <begin position="1"/>
        <end position="21"/>
    </location>
</feature>
<feature type="chain" id="PRO_5045518264" description="DUF2946 domain-containing protein" evidence="2">
    <location>
        <begin position="22"/>
        <end position="120"/>
    </location>
</feature>
<accession>A0ABR7RS25</accession>
<dbReference type="Proteomes" id="UP000626026">
    <property type="component" value="Unassembled WGS sequence"/>
</dbReference>
<dbReference type="EMBL" id="JACTVA010000044">
    <property type="protein sequence ID" value="MBC9209021.1"/>
    <property type="molecule type" value="Genomic_DNA"/>
</dbReference>
<feature type="region of interest" description="Disordered" evidence="1">
    <location>
        <begin position="97"/>
        <end position="120"/>
    </location>
</feature>
<evidence type="ECO:0008006" key="5">
    <source>
        <dbReference type="Google" id="ProtNLM"/>
    </source>
</evidence>
<evidence type="ECO:0000313" key="3">
    <source>
        <dbReference type="EMBL" id="MBC9209021.1"/>
    </source>
</evidence>